<comment type="similarity">
    <text evidence="8">Belongs to the TRAP transporter small permease family.</text>
</comment>
<feature type="domain" description="Tripartite ATP-independent periplasmic transporters DctQ component" evidence="10">
    <location>
        <begin position="27"/>
        <end position="156"/>
    </location>
</feature>
<proteinExistence type="inferred from homology"/>
<evidence type="ECO:0000256" key="4">
    <source>
        <dbReference type="ARBA" id="ARBA00022519"/>
    </source>
</evidence>
<accession>A0A3S8Z5Z9</accession>
<keyword evidence="5 9" id="KW-0812">Transmembrane</keyword>
<evidence type="ECO:0000256" key="9">
    <source>
        <dbReference type="SAM" id="Phobius"/>
    </source>
</evidence>
<keyword evidence="3" id="KW-1003">Cell membrane</keyword>
<dbReference type="RefSeq" id="WP_126037626.1">
    <property type="nucleotide sequence ID" value="NZ_CP034438.1"/>
</dbReference>
<evidence type="ECO:0000256" key="7">
    <source>
        <dbReference type="ARBA" id="ARBA00023136"/>
    </source>
</evidence>
<dbReference type="AlphaFoldDB" id="A0A3S8Z5Z9"/>
<feature type="transmembrane region" description="Helical" evidence="9">
    <location>
        <begin position="89"/>
        <end position="110"/>
    </location>
</feature>
<keyword evidence="2" id="KW-0813">Transport</keyword>
<dbReference type="Pfam" id="PF04290">
    <property type="entry name" value="DctQ"/>
    <property type="match status" value="1"/>
</dbReference>
<dbReference type="InterPro" id="IPR055348">
    <property type="entry name" value="DctQ"/>
</dbReference>
<dbReference type="InterPro" id="IPR007387">
    <property type="entry name" value="TRAP_DctQ"/>
</dbReference>
<evidence type="ECO:0000313" key="11">
    <source>
        <dbReference type="EMBL" id="AZN28895.1"/>
    </source>
</evidence>
<dbReference type="GO" id="GO:0005886">
    <property type="term" value="C:plasma membrane"/>
    <property type="evidence" value="ECO:0007669"/>
    <property type="project" value="UniProtKB-SubCell"/>
</dbReference>
<evidence type="ECO:0000259" key="10">
    <source>
        <dbReference type="Pfam" id="PF04290"/>
    </source>
</evidence>
<protein>
    <submittedName>
        <fullName evidence="11">TRAP transporter small permease</fullName>
    </submittedName>
</protein>
<evidence type="ECO:0000256" key="8">
    <source>
        <dbReference type="ARBA" id="ARBA00038436"/>
    </source>
</evidence>
<keyword evidence="4" id="KW-0997">Cell inner membrane</keyword>
<dbReference type="EMBL" id="CP034438">
    <property type="protein sequence ID" value="AZN28895.1"/>
    <property type="molecule type" value="Genomic_DNA"/>
</dbReference>
<gene>
    <name evidence="11" type="ORF">EJO69_00220</name>
</gene>
<dbReference type="PANTHER" id="PTHR35011">
    <property type="entry name" value="2,3-DIKETO-L-GULONATE TRAP TRANSPORTER SMALL PERMEASE PROTEIN YIAM"/>
    <property type="match status" value="1"/>
</dbReference>
<organism evidence="11 12">
    <name type="scientific">Flaviflexus salsibiostraticola</name>
    <dbReference type="NCBI Taxonomy" id="1282737"/>
    <lineage>
        <taxon>Bacteria</taxon>
        <taxon>Bacillati</taxon>
        <taxon>Actinomycetota</taxon>
        <taxon>Actinomycetes</taxon>
        <taxon>Actinomycetales</taxon>
        <taxon>Actinomycetaceae</taxon>
        <taxon>Flaviflexus</taxon>
    </lineage>
</organism>
<evidence type="ECO:0000256" key="2">
    <source>
        <dbReference type="ARBA" id="ARBA00022448"/>
    </source>
</evidence>
<reference evidence="11 12" key="1">
    <citation type="submission" date="2018-12" db="EMBL/GenBank/DDBJ databases">
        <title>Complete genome sequence of Flaviflexus salsibiostraticola KCTC 33148.</title>
        <authorList>
            <person name="Bae J.-W."/>
        </authorList>
    </citation>
    <scope>NUCLEOTIDE SEQUENCE [LARGE SCALE GENOMIC DNA]</scope>
    <source>
        <strain evidence="11 12">KCTC 33148</strain>
    </source>
</reference>
<dbReference type="OrthoDB" id="3428916at2"/>
<evidence type="ECO:0000256" key="3">
    <source>
        <dbReference type="ARBA" id="ARBA00022475"/>
    </source>
</evidence>
<feature type="transmembrane region" description="Helical" evidence="9">
    <location>
        <begin position="44"/>
        <end position="68"/>
    </location>
</feature>
<evidence type="ECO:0000256" key="6">
    <source>
        <dbReference type="ARBA" id="ARBA00022989"/>
    </source>
</evidence>
<comment type="subcellular location">
    <subcellularLocation>
        <location evidence="1">Cell inner membrane</location>
        <topology evidence="1">Multi-pass membrane protein</topology>
    </subcellularLocation>
</comment>
<name>A0A3S8Z5Z9_9ACTO</name>
<dbReference type="KEGG" id="fsl:EJO69_00220"/>
<keyword evidence="6 9" id="KW-1133">Transmembrane helix</keyword>
<evidence type="ECO:0000256" key="5">
    <source>
        <dbReference type="ARBA" id="ARBA00022692"/>
    </source>
</evidence>
<evidence type="ECO:0000256" key="1">
    <source>
        <dbReference type="ARBA" id="ARBA00004429"/>
    </source>
</evidence>
<feature type="transmembrane region" description="Helical" evidence="9">
    <location>
        <begin position="12"/>
        <end position="32"/>
    </location>
</feature>
<evidence type="ECO:0000313" key="12">
    <source>
        <dbReference type="Proteomes" id="UP000270021"/>
    </source>
</evidence>
<dbReference type="Proteomes" id="UP000270021">
    <property type="component" value="Chromosome"/>
</dbReference>
<feature type="transmembrane region" description="Helical" evidence="9">
    <location>
        <begin position="130"/>
        <end position="154"/>
    </location>
</feature>
<keyword evidence="12" id="KW-1185">Reference proteome</keyword>
<keyword evidence="7 9" id="KW-0472">Membrane</keyword>
<sequence length="197" mass="21400">MRTIPSPLRVIAQTFVFIAGALLLFLIFLTVADVAGRSIRSESILGAVDIATLALVAVAFLGLAAAEIDGRHVSVDLVEMHLGDRVRTALALVRGIILALIGLVLSWGMWGTVTSAFDRAETTNGILRLATWPVKSVLLVSFILFFIVAVWNAINEFLDMREGKRLGDESIIVHQAQVEAEHISHTVVSDDDEGSRR</sequence>